<organism evidence="3 4">
    <name type="scientific">Paraglomus brasilianum</name>
    <dbReference type="NCBI Taxonomy" id="144538"/>
    <lineage>
        <taxon>Eukaryota</taxon>
        <taxon>Fungi</taxon>
        <taxon>Fungi incertae sedis</taxon>
        <taxon>Mucoromycota</taxon>
        <taxon>Glomeromycotina</taxon>
        <taxon>Glomeromycetes</taxon>
        <taxon>Paraglomerales</taxon>
        <taxon>Paraglomeraceae</taxon>
        <taxon>Paraglomus</taxon>
    </lineage>
</organism>
<dbReference type="SUPFAM" id="SSF81383">
    <property type="entry name" value="F-box domain"/>
    <property type="match status" value="1"/>
</dbReference>
<dbReference type="Gene3D" id="2.130.10.10">
    <property type="entry name" value="YVTN repeat-like/Quinoprotein amine dehydrogenase"/>
    <property type="match status" value="1"/>
</dbReference>
<gene>
    <name evidence="3" type="ORF">PBRASI_LOCUS9943</name>
</gene>
<accession>A0A9N9DKQ8</accession>
<feature type="chain" id="PRO_5040124272" evidence="1">
    <location>
        <begin position="18"/>
        <end position="161"/>
    </location>
</feature>
<sequence length="161" mass="18902">MLLISFPLDIILHILDLLTFEDLVALSQTDKGHYSIIQEHGYKLYYIKQKWKILTKSILSSDWRTKVKYGLRTLKNWENKRFSTNVIARQRQCFIPSLRFDTEKLVCTVGGDLDIRYFDSNDRTKFDQYRFFPAHAGDIVDIHLSSNGELFTSSTDTTIKR</sequence>
<evidence type="ECO:0000256" key="1">
    <source>
        <dbReference type="SAM" id="SignalP"/>
    </source>
</evidence>
<dbReference type="AlphaFoldDB" id="A0A9N9DKQ8"/>
<dbReference type="InterPro" id="IPR001810">
    <property type="entry name" value="F-box_dom"/>
</dbReference>
<feature type="signal peptide" evidence="1">
    <location>
        <begin position="1"/>
        <end position="17"/>
    </location>
</feature>
<dbReference type="CDD" id="cd09917">
    <property type="entry name" value="F-box_SF"/>
    <property type="match status" value="1"/>
</dbReference>
<dbReference type="SUPFAM" id="SSF50978">
    <property type="entry name" value="WD40 repeat-like"/>
    <property type="match status" value="1"/>
</dbReference>
<evidence type="ECO:0000313" key="3">
    <source>
        <dbReference type="EMBL" id="CAG8644306.1"/>
    </source>
</evidence>
<proteinExistence type="predicted"/>
<dbReference type="InterPro" id="IPR036047">
    <property type="entry name" value="F-box-like_dom_sf"/>
</dbReference>
<name>A0A9N9DKQ8_9GLOM</name>
<dbReference type="EMBL" id="CAJVPI010002496">
    <property type="protein sequence ID" value="CAG8644306.1"/>
    <property type="molecule type" value="Genomic_DNA"/>
</dbReference>
<protein>
    <submittedName>
        <fullName evidence="3">4695_t:CDS:1</fullName>
    </submittedName>
</protein>
<feature type="non-terminal residue" evidence="3">
    <location>
        <position position="161"/>
    </location>
</feature>
<feature type="domain" description="F-box" evidence="2">
    <location>
        <begin position="1"/>
        <end position="54"/>
    </location>
</feature>
<evidence type="ECO:0000259" key="2">
    <source>
        <dbReference type="PROSITE" id="PS50181"/>
    </source>
</evidence>
<keyword evidence="1" id="KW-0732">Signal</keyword>
<dbReference type="Proteomes" id="UP000789739">
    <property type="component" value="Unassembled WGS sequence"/>
</dbReference>
<reference evidence="3" key="1">
    <citation type="submission" date="2021-06" db="EMBL/GenBank/DDBJ databases">
        <authorList>
            <person name="Kallberg Y."/>
            <person name="Tangrot J."/>
            <person name="Rosling A."/>
        </authorList>
    </citation>
    <scope>NUCLEOTIDE SEQUENCE</scope>
    <source>
        <strain evidence="3">BR232B</strain>
    </source>
</reference>
<keyword evidence="4" id="KW-1185">Reference proteome</keyword>
<dbReference type="PROSITE" id="PS50181">
    <property type="entry name" value="FBOX"/>
    <property type="match status" value="1"/>
</dbReference>
<dbReference type="InterPro" id="IPR015943">
    <property type="entry name" value="WD40/YVTN_repeat-like_dom_sf"/>
</dbReference>
<comment type="caution">
    <text evidence="3">The sequence shown here is derived from an EMBL/GenBank/DDBJ whole genome shotgun (WGS) entry which is preliminary data.</text>
</comment>
<dbReference type="InterPro" id="IPR036322">
    <property type="entry name" value="WD40_repeat_dom_sf"/>
</dbReference>
<evidence type="ECO:0000313" key="4">
    <source>
        <dbReference type="Proteomes" id="UP000789739"/>
    </source>
</evidence>
<dbReference type="OrthoDB" id="1259151at2759"/>